<evidence type="ECO:0000256" key="3">
    <source>
        <dbReference type="ARBA" id="ARBA00022692"/>
    </source>
</evidence>
<dbReference type="InterPro" id="IPR001727">
    <property type="entry name" value="GDT1-like"/>
</dbReference>
<dbReference type="EMBL" id="SDPQ02000001">
    <property type="protein sequence ID" value="KAA1399823.1"/>
    <property type="molecule type" value="Genomic_DNA"/>
</dbReference>
<keyword evidence="4 6" id="KW-1133">Transmembrane helix</keyword>
<dbReference type="OrthoDB" id="5188730at2"/>
<dbReference type="PANTHER" id="PTHR12608:SF1">
    <property type="entry name" value="TRANSMEMBRANE PROTEIN 165"/>
    <property type="match status" value="1"/>
</dbReference>
<evidence type="ECO:0000313" key="8">
    <source>
        <dbReference type="Proteomes" id="UP000380867"/>
    </source>
</evidence>
<comment type="caution">
    <text evidence="7">The sequence shown here is derived from an EMBL/GenBank/DDBJ whole genome shotgun (WGS) entry which is preliminary data.</text>
</comment>
<comment type="subcellular location">
    <subcellularLocation>
        <location evidence="1 6">Membrane</location>
        <topology evidence="1 6">Multi-pass membrane protein</topology>
    </subcellularLocation>
</comment>
<keyword evidence="5 6" id="KW-0472">Membrane</keyword>
<evidence type="ECO:0000256" key="5">
    <source>
        <dbReference type="ARBA" id="ARBA00023136"/>
    </source>
</evidence>
<dbReference type="AlphaFoldDB" id="A0A5M4FJ88"/>
<keyword evidence="8" id="KW-1185">Reference proteome</keyword>
<dbReference type="PANTHER" id="PTHR12608">
    <property type="entry name" value="TRANSMEMBRANE PROTEIN HTP-1 RELATED"/>
    <property type="match status" value="1"/>
</dbReference>
<reference evidence="7" key="1">
    <citation type="submission" date="2019-09" db="EMBL/GenBank/DDBJ databases">
        <authorList>
            <person name="Li J."/>
        </authorList>
    </citation>
    <scope>NUCLEOTIDE SEQUENCE [LARGE SCALE GENOMIC DNA]</scope>
    <source>
        <strain evidence="7">JCM 14732</strain>
    </source>
</reference>
<dbReference type="GO" id="GO:0016020">
    <property type="term" value="C:membrane"/>
    <property type="evidence" value="ECO:0007669"/>
    <property type="project" value="UniProtKB-SubCell"/>
</dbReference>
<feature type="transmembrane region" description="Helical" evidence="6">
    <location>
        <begin position="164"/>
        <end position="182"/>
    </location>
</feature>
<gene>
    <name evidence="7" type="ORF">ESP70_003440</name>
</gene>
<dbReference type="Pfam" id="PF01169">
    <property type="entry name" value="GDT1"/>
    <property type="match status" value="2"/>
</dbReference>
<dbReference type="GO" id="GO:0046873">
    <property type="term" value="F:metal ion transmembrane transporter activity"/>
    <property type="evidence" value="ECO:0007669"/>
    <property type="project" value="InterPro"/>
</dbReference>
<feature type="transmembrane region" description="Helical" evidence="6">
    <location>
        <begin position="132"/>
        <end position="152"/>
    </location>
</feature>
<evidence type="ECO:0000256" key="4">
    <source>
        <dbReference type="ARBA" id="ARBA00022989"/>
    </source>
</evidence>
<evidence type="ECO:0000313" key="7">
    <source>
        <dbReference type="EMBL" id="KAA1399823.1"/>
    </source>
</evidence>
<protein>
    <recommendedName>
        <fullName evidence="6">GDT1 family protein</fullName>
    </recommendedName>
</protein>
<keyword evidence="3 6" id="KW-0812">Transmembrane</keyword>
<feature type="transmembrane region" description="Helical" evidence="6">
    <location>
        <begin position="66"/>
        <end position="83"/>
    </location>
</feature>
<organism evidence="7 8">
    <name type="scientific">Aeromicrobium ginsengisoli</name>
    <dbReference type="NCBI Taxonomy" id="363867"/>
    <lineage>
        <taxon>Bacteria</taxon>
        <taxon>Bacillati</taxon>
        <taxon>Actinomycetota</taxon>
        <taxon>Actinomycetes</taxon>
        <taxon>Propionibacteriales</taxon>
        <taxon>Nocardioidaceae</taxon>
        <taxon>Aeromicrobium</taxon>
    </lineage>
</organism>
<dbReference type="RefSeq" id="WP_149687941.1">
    <property type="nucleotide sequence ID" value="NZ_SDPQ02000001.1"/>
</dbReference>
<sequence>MYAVLLSAALVFVAELGDKSQLMSMTFATRYRARTVILGAGLACTLTNLVSALVGNAIGDALPEHAVRLAGGVLFLVFAALTLRHLAAGEEPKPPATGGAAVFVVGAAFVLSELGDKTMLATMTLSTQYHWILIWIGSTIGMLVSIVLAVFVGRALLQVLPIKAVHLVSALLFAGVGVWMLVG</sequence>
<feature type="transmembrane region" description="Helical" evidence="6">
    <location>
        <begin position="95"/>
        <end position="111"/>
    </location>
</feature>
<proteinExistence type="inferred from homology"/>
<evidence type="ECO:0000256" key="6">
    <source>
        <dbReference type="RuleBase" id="RU365102"/>
    </source>
</evidence>
<name>A0A5M4FJ88_9ACTN</name>
<feature type="transmembrane region" description="Helical" evidence="6">
    <location>
        <begin position="33"/>
        <end position="54"/>
    </location>
</feature>
<comment type="similarity">
    <text evidence="2 6">Belongs to the GDT1 family.</text>
</comment>
<evidence type="ECO:0000256" key="1">
    <source>
        <dbReference type="ARBA" id="ARBA00004141"/>
    </source>
</evidence>
<accession>A0A5M4FJ88</accession>
<evidence type="ECO:0000256" key="2">
    <source>
        <dbReference type="ARBA" id="ARBA00009190"/>
    </source>
</evidence>
<dbReference type="Proteomes" id="UP000380867">
    <property type="component" value="Unassembled WGS sequence"/>
</dbReference>